<dbReference type="InterPro" id="IPR036909">
    <property type="entry name" value="Cyt_c-like_dom_sf"/>
</dbReference>
<proteinExistence type="predicted"/>
<evidence type="ECO:0000256" key="1">
    <source>
        <dbReference type="ARBA" id="ARBA00022448"/>
    </source>
</evidence>
<evidence type="ECO:0000313" key="10">
    <source>
        <dbReference type="Proteomes" id="UP000244523"/>
    </source>
</evidence>
<dbReference type="InterPro" id="IPR009056">
    <property type="entry name" value="Cyt_c-like_dom"/>
</dbReference>
<organism evidence="9 10">
    <name type="scientific">Yoonia sediminilitoris</name>
    <dbReference type="NCBI Taxonomy" id="1286148"/>
    <lineage>
        <taxon>Bacteria</taxon>
        <taxon>Pseudomonadati</taxon>
        <taxon>Pseudomonadota</taxon>
        <taxon>Alphaproteobacteria</taxon>
        <taxon>Rhodobacterales</taxon>
        <taxon>Paracoccaceae</taxon>
        <taxon>Yoonia</taxon>
    </lineage>
</organism>
<evidence type="ECO:0000256" key="5">
    <source>
        <dbReference type="ARBA" id="ARBA00023004"/>
    </source>
</evidence>
<dbReference type="GO" id="GO:0009055">
    <property type="term" value="F:electron transfer activity"/>
    <property type="evidence" value="ECO:0007669"/>
    <property type="project" value="InterPro"/>
</dbReference>
<dbReference type="EMBL" id="QBUD01000001">
    <property type="protein sequence ID" value="PUB18925.1"/>
    <property type="molecule type" value="Genomic_DNA"/>
</dbReference>
<dbReference type="Gene3D" id="1.10.760.10">
    <property type="entry name" value="Cytochrome c-like domain"/>
    <property type="match status" value="2"/>
</dbReference>
<dbReference type="GO" id="GO:0020037">
    <property type="term" value="F:heme binding"/>
    <property type="evidence" value="ECO:0007669"/>
    <property type="project" value="InterPro"/>
</dbReference>
<gene>
    <name evidence="9" type="ORF">C8N45_101516</name>
</gene>
<evidence type="ECO:0000259" key="8">
    <source>
        <dbReference type="PROSITE" id="PS51007"/>
    </source>
</evidence>
<feature type="domain" description="Cytochrome c" evidence="8">
    <location>
        <begin position="244"/>
        <end position="347"/>
    </location>
</feature>
<dbReference type="Pfam" id="PF13442">
    <property type="entry name" value="Cytochrome_CBB3"/>
    <property type="match status" value="1"/>
</dbReference>
<keyword evidence="4" id="KW-0249">Electron transport</keyword>
<dbReference type="PROSITE" id="PS51007">
    <property type="entry name" value="CYTC"/>
    <property type="match status" value="2"/>
</dbReference>
<evidence type="ECO:0000313" key="9">
    <source>
        <dbReference type="EMBL" id="PUB18925.1"/>
    </source>
</evidence>
<evidence type="ECO:0000256" key="4">
    <source>
        <dbReference type="ARBA" id="ARBA00022982"/>
    </source>
</evidence>
<dbReference type="SUPFAM" id="SSF46626">
    <property type="entry name" value="Cytochrome c"/>
    <property type="match status" value="2"/>
</dbReference>
<dbReference type="GO" id="GO:0046872">
    <property type="term" value="F:metal ion binding"/>
    <property type="evidence" value="ECO:0007669"/>
    <property type="project" value="UniProtKB-KW"/>
</dbReference>
<keyword evidence="7" id="KW-0732">Signal</keyword>
<feature type="chain" id="PRO_5015589039" evidence="7">
    <location>
        <begin position="23"/>
        <end position="348"/>
    </location>
</feature>
<evidence type="ECO:0000256" key="3">
    <source>
        <dbReference type="ARBA" id="ARBA00022723"/>
    </source>
</evidence>
<keyword evidence="2 6" id="KW-0349">Heme</keyword>
<dbReference type="PANTHER" id="PTHR11961">
    <property type="entry name" value="CYTOCHROME C"/>
    <property type="match status" value="1"/>
</dbReference>
<dbReference type="Pfam" id="PF00034">
    <property type="entry name" value="Cytochrom_C"/>
    <property type="match status" value="1"/>
</dbReference>
<dbReference type="InterPro" id="IPR002327">
    <property type="entry name" value="Cyt_c_1A/1B"/>
</dbReference>
<evidence type="ECO:0000256" key="6">
    <source>
        <dbReference type="PROSITE-ProRule" id="PRU00433"/>
    </source>
</evidence>
<dbReference type="RefSeq" id="WP_108384624.1">
    <property type="nucleotide sequence ID" value="NZ_QBUD01000001.1"/>
</dbReference>
<feature type="signal peptide" evidence="7">
    <location>
        <begin position="1"/>
        <end position="22"/>
    </location>
</feature>
<keyword evidence="3 6" id="KW-0479">Metal-binding</keyword>
<keyword evidence="10" id="KW-1185">Reference proteome</keyword>
<dbReference type="Proteomes" id="UP000244523">
    <property type="component" value="Unassembled WGS sequence"/>
</dbReference>
<name>A0A2T6KQW7_9RHOB</name>
<keyword evidence="5 6" id="KW-0408">Iron</keyword>
<protein>
    <submittedName>
        <fullName evidence="9">Sulfur dehydrogenase subunit SoxD</fullName>
    </submittedName>
</protein>
<evidence type="ECO:0000256" key="7">
    <source>
        <dbReference type="SAM" id="SignalP"/>
    </source>
</evidence>
<dbReference type="PRINTS" id="PR00604">
    <property type="entry name" value="CYTCHRMECIAB"/>
</dbReference>
<dbReference type="OrthoDB" id="9779283at2"/>
<reference evidence="9 10" key="1">
    <citation type="submission" date="2018-04" db="EMBL/GenBank/DDBJ databases">
        <title>Genomic Encyclopedia of Archaeal and Bacterial Type Strains, Phase II (KMG-II): from individual species to whole genera.</title>
        <authorList>
            <person name="Goeker M."/>
        </authorList>
    </citation>
    <scope>NUCLEOTIDE SEQUENCE [LARGE SCALE GENOMIC DNA]</scope>
    <source>
        <strain evidence="9 10">DSM 29955</strain>
    </source>
</reference>
<comment type="caution">
    <text evidence="9">The sequence shown here is derived from an EMBL/GenBank/DDBJ whole genome shotgun (WGS) entry which is preliminary data.</text>
</comment>
<dbReference type="AlphaFoldDB" id="A0A2T6KQW7"/>
<feature type="domain" description="Cytochrome c" evidence="8">
    <location>
        <begin position="56"/>
        <end position="144"/>
    </location>
</feature>
<accession>A0A2T6KQW7</accession>
<keyword evidence="1" id="KW-0813">Transport</keyword>
<sequence length="348" mass="37476">MSKFLKFAAPVGALMLAVPAMAQDNYGLGRAALPEEIAAWDIDVRPDGLGLPAGSGDVWTGEEVYVEKCAACHGDFGEAVGRWPVLAGGQGTLSDEDPVKTIGSYWPYLSTVYDYVNRAMPFGEAQSLEPDEIYAITAYLLYVNDLVEDDFTLSNDNFLDVEMPNADNFYMDDRAETELPLFASADVCMENCKDSVEIIMRAAVLDVTPETDTEAEVVVEEAAAEAEPAVTAEAEPAVVAPDPELVAAGEGAFRQCKSCHQVGEGAKNRTGPQLNGIMGRTIGVVDGFRYSRTFAEAAEAGEVWDVDNMAAFLADPRGAMEGTKMSFRGVRKEEDIAALIAYLQSFAE</sequence>
<evidence type="ECO:0000256" key="2">
    <source>
        <dbReference type="ARBA" id="ARBA00022617"/>
    </source>
</evidence>